<dbReference type="Pfam" id="PF01909">
    <property type="entry name" value="NTP_transf_2"/>
    <property type="match status" value="1"/>
</dbReference>
<feature type="domain" description="Polymerase nucleotidyl transferase" evidence="1">
    <location>
        <begin position="3"/>
        <end position="57"/>
    </location>
</feature>
<reference evidence="3" key="2">
    <citation type="submission" date="2015-07" db="EMBL/GenBank/DDBJ databases">
        <title>Contrasting host-pathogen interactions and genome evolution in two generalist and specialist microsporidian pathogens of mosquitoes.</title>
        <authorList>
            <consortium name="The Broad Institute Genomics Platform"/>
            <consortium name="The Broad Institute Genome Sequencing Center for Infectious Disease"/>
            <person name="Cuomo C.A."/>
            <person name="Sanscrainte N.D."/>
            <person name="Goldberg J.M."/>
            <person name="Heiman D."/>
            <person name="Young S."/>
            <person name="Zeng Q."/>
            <person name="Becnel J.J."/>
            <person name="Birren B.W."/>
        </authorList>
    </citation>
    <scope>NUCLEOTIDE SEQUENCE [LARGE SCALE GENOMIC DNA]</scope>
    <source>
        <strain evidence="3">USNM 41457</strain>
    </source>
</reference>
<dbReference type="InterPro" id="IPR002934">
    <property type="entry name" value="Polymerase_NTP_transf_dom"/>
</dbReference>
<dbReference type="Proteomes" id="UP000003163">
    <property type="component" value="Unassembled WGS sequence"/>
</dbReference>
<name>J9DGC8_EDHAE</name>
<protein>
    <recommendedName>
        <fullName evidence="1">Polymerase nucleotidyl transferase domain-containing protein</fullName>
    </recommendedName>
</protein>
<dbReference type="VEuPathDB" id="MicrosporidiaDB:EDEG_03806"/>
<dbReference type="AlphaFoldDB" id="J9DGC8"/>
<sequence>MNARVAITGSTFYNTDLRGGDLDLVILTDSKLIKMYDQFVKEFENDNNNKEKIIKIELTKKIVSILI</sequence>
<dbReference type="EMBL" id="AFBI03000126">
    <property type="protein sequence ID" value="EJW01650.1"/>
    <property type="molecule type" value="Genomic_DNA"/>
</dbReference>
<comment type="caution">
    <text evidence="2">The sequence shown here is derived from an EMBL/GenBank/DDBJ whole genome shotgun (WGS) entry which is preliminary data.</text>
</comment>
<dbReference type="HOGENOM" id="CLU_2812324_0_0_1"/>
<reference evidence="2 3" key="1">
    <citation type="submission" date="2011-08" db="EMBL/GenBank/DDBJ databases">
        <authorList>
            <person name="Liu Z.J."/>
            <person name="Shi F.L."/>
            <person name="Lu J.Q."/>
            <person name="Li M."/>
            <person name="Wang Z.L."/>
        </authorList>
    </citation>
    <scope>NUCLEOTIDE SEQUENCE [LARGE SCALE GENOMIC DNA]</scope>
    <source>
        <strain evidence="2 3">USNM 41457</strain>
    </source>
</reference>
<proteinExistence type="predicted"/>
<dbReference type="InParanoid" id="J9DGC8"/>
<gene>
    <name evidence="2" type="ORF">EDEG_03806</name>
</gene>
<organism evidence="2 3">
    <name type="scientific">Edhazardia aedis (strain USNM 41457)</name>
    <name type="common">Microsporidian parasite</name>
    <dbReference type="NCBI Taxonomy" id="1003232"/>
    <lineage>
        <taxon>Eukaryota</taxon>
        <taxon>Fungi</taxon>
        <taxon>Fungi incertae sedis</taxon>
        <taxon>Microsporidia</taxon>
        <taxon>Edhazardia</taxon>
    </lineage>
</organism>
<keyword evidence="3" id="KW-1185">Reference proteome</keyword>
<accession>J9DGC8</accession>
<evidence type="ECO:0000313" key="2">
    <source>
        <dbReference type="EMBL" id="EJW01650.1"/>
    </source>
</evidence>
<evidence type="ECO:0000259" key="1">
    <source>
        <dbReference type="Pfam" id="PF01909"/>
    </source>
</evidence>
<evidence type="ECO:0000313" key="3">
    <source>
        <dbReference type="Proteomes" id="UP000003163"/>
    </source>
</evidence>
<dbReference type="GO" id="GO:0016779">
    <property type="term" value="F:nucleotidyltransferase activity"/>
    <property type="evidence" value="ECO:0007669"/>
    <property type="project" value="InterPro"/>
</dbReference>